<evidence type="ECO:0000313" key="4">
    <source>
        <dbReference type="Proteomes" id="UP001345013"/>
    </source>
</evidence>
<feature type="compositionally biased region" description="Low complexity" evidence="1">
    <location>
        <begin position="404"/>
        <end position="414"/>
    </location>
</feature>
<keyword evidence="4" id="KW-1185">Reference proteome</keyword>
<dbReference type="InterPro" id="IPR019327">
    <property type="entry name" value="WKF"/>
</dbReference>
<evidence type="ECO:0000259" key="2">
    <source>
        <dbReference type="Pfam" id="PF10180"/>
    </source>
</evidence>
<protein>
    <recommendedName>
        <fullName evidence="2">WKF domain-containing protein</fullName>
    </recommendedName>
</protein>
<evidence type="ECO:0000313" key="3">
    <source>
        <dbReference type="EMBL" id="KAK5094016.1"/>
    </source>
</evidence>
<feature type="region of interest" description="Disordered" evidence="1">
    <location>
        <begin position="313"/>
        <end position="414"/>
    </location>
</feature>
<feature type="compositionally biased region" description="Basic and acidic residues" evidence="1">
    <location>
        <begin position="28"/>
        <end position="60"/>
    </location>
</feature>
<feature type="region of interest" description="Disordered" evidence="1">
    <location>
        <begin position="16"/>
        <end position="193"/>
    </location>
</feature>
<accession>A0ABR0KE53</accession>
<feature type="compositionally biased region" description="Basic residues" evidence="1">
    <location>
        <begin position="168"/>
        <end position="178"/>
    </location>
</feature>
<feature type="compositionally biased region" description="Low complexity" evidence="1">
    <location>
        <begin position="313"/>
        <end position="331"/>
    </location>
</feature>
<feature type="compositionally biased region" description="Acidic residues" evidence="1">
    <location>
        <begin position="350"/>
        <end position="364"/>
    </location>
</feature>
<dbReference type="PANTHER" id="PTHR22306:SF2">
    <property type="entry name" value="CHROMOSOME 7 OPEN READING FRAME 50"/>
    <property type="match status" value="1"/>
</dbReference>
<comment type="caution">
    <text evidence="3">The sequence shown here is derived from an EMBL/GenBank/DDBJ whole genome shotgun (WGS) entry which is preliminary data.</text>
</comment>
<feature type="domain" description="WKF" evidence="2">
    <location>
        <begin position="196"/>
        <end position="259"/>
    </location>
</feature>
<proteinExistence type="predicted"/>
<dbReference type="EMBL" id="JAVRRG010000037">
    <property type="protein sequence ID" value="KAK5094016.1"/>
    <property type="molecule type" value="Genomic_DNA"/>
</dbReference>
<name>A0ABR0KE53_9EURO</name>
<gene>
    <name evidence="3" type="ORF">LTR24_003824</name>
</gene>
<dbReference type="Proteomes" id="UP001345013">
    <property type="component" value="Unassembled WGS sequence"/>
</dbReference>
<dbReference type="Pfam" id="PF10180">
    <property type="entry name" value="WKF"/>
    <property type="match status" value="1"/>
</dbReference>
<feature type="compositionally biased region" description="Basic and acidic residues" evidence="1">
    <location>
        <begin position="365"/>
        <end position="378"/>
    </location>
</feature>
<feature type="compositionally biased region" description="Low complexity" evidence="1">
    <location>
        <begin position="380"/>
        <end position="396"/>
    </location>
</feature>
<evidence type="ECO:0000256" key="1">
    <source>
        <dbReference type="SAM" id="MobiDB-lite"/>
    </source>
</evidence>
<dbReference type="PANTHER" id="PTHR22306">
    <property type="entry name" value="CHROMOSOME 7 OPEN READING FRAME 50"/>
    <property type="match status" value="1"/>
</dbReference>
<organism evidence="3 4">
    <name type="scientific">Lithohypha guttulata</name>
    <dbReference type="NCBI Taxonomy" id="1690604"/>
    <lineage>
        <taxon>Eukaryota</taxon>
        <taxon>Fungi</taxon>
        <taxon>Dikarya</taxon>
        <taxon>Ascomycota</taxon>
        <taxon>Pezizomycotina</taxon>
        <taxon>Eurotiomycetes</taxon>
        <taxon>Chaetothyriomycetidae</taxon>
        <taxon>Chaetothyriales</taxon>
        <taxon>Trichomeriaceae</taxon>
        <taxon>Lithohypha</taxon>
    </lineage>
</organism>
<feature type="compositionally biased region" description="Basic and acidic residues" evidence="1">
    <location>
        <begin position="112"/>
        <end position="123"/>
    </location>
</feature>
<feature type="compositionally biased region" description="Basic and acidic residues" evidence="1">
    <location>
        <begin position="69"/>
        <end position="79"/>
    </location>
</feature>
<reference evidence="3 4" key="1">
    <citation type="submission" date="2023-08" db="EMBL/GenBank/DDBJ databases">
        <title>Black Yeasts Isolated from many extreme environments.</title>
        <authorList>
            <person name="Coleine C."/>
            <person name="Stajich J.E."/>
            <person name="Selbmann L."/>
        </authorList>
    </citation>
    <scope>NUCLEOTIDE SEQUENCE [LARGE SCALE GENOMIC DNA]</scope>
    <source>
        <strain evidence="3 4">CCFEE 5885</strain>
    </source>
</reference>
<sequence>MTSHVPAWKRLGLKLKNANEQPENVVDSQKDRTLAGTKAHDTSSDLFERPAKRQRLDDSPKINASSTPDHARAKSERYSSGRRNGQHSVETDDTPKSGKQATKRRKSVTFTDDTKVEDGDSRVTIDFPAGSPGQTPQKARISKAGTDSPDATGSPSPAAFGADEAAPVRKKKKAKTGKKTQGNQRQSKDKSDPALEYLHQHRYHHDSWKFNKNREVWIVNRALNTETIPNTHVLALAGYVRGLPESAGARARLVKECREALADGGLEADSNDQGKLRTLSILESKSDEAEVQPFLETHSRPAILLWALGESTQSGSKSTASTATNSHTSSEAPRKRKTRTSAPIDVSSSSEDDSSDSTSDSDADESLKSKTNGMKDKTNGTSTIADDTSSSGSSSPEDGDQDDTSSSGTSNDSH</sequence>